<dbReference type="UniPathway" id="UPA00640">
    <property type="reaction ID" value="UER00692"/>
</dbReference>
<reference evidence="5" key="1">
    <citation type="journal article" date="2015" name="Microbiology">
        <title>Genome of Methanoregula boonei 6A8 reveals adaptations to oligotrophic peatland environments.</title>
        <authorList>
            <person name="Braeuer S."/>
            <person name="Cadillo-Quiroz H."/>
            <person name="Kyrpides N."/>
            <person name="Woyke T."/>
            <person name="Goodwin L."/>
            <person name="Detter C."/>
            <person name="Podell S."/>
            <person name="Yavitt J.B."/>
            <person name="Zinder S.H."/>
        </authorList>
    </citation>
    <scope>NUCLEOTIDE SEQUENCE [LARGE SCALE GENOMIC DNA]</scope>
    <source>
        <strain evidence="5">DSM 21154 / JCM 14090 / 6A8</strain>
    </source>
</reference>
<proteinExistence type="predicted"/>
<dbReference type="EMBL" id="CP000780">
    <property type="protein sequence ID" value="ABS55991.1"/>
    <property type="molecule type" value="Genomic_DNA"/>
</dbReference>
<evidence type="ECO:0000313" key="5">
    <source>
        <dbReference type="Proteomes" id="UP000002408"/>
    </source>
</evidence>
<dbReference type="EC" id="1.2.7.12" evidence="2"/>
<dbReference type="PANTHER" id="PTHR39673">
    <property type="entry name" value="TUNGSTEN FORMYLMETHANOFURAN DEHYDROGENASE, SUBUNIT C (FWDC)"/>
    <property type="match status" value="1"/>
</dbReference>
<dbReference type="InterPro" id="IPR036485">
    <property type="entry name" value="Glu_synth_asu_C_sf"/>
</dbReference>
<dbReference type="GO" id="GO:0046914">
    <property type="term" value="F:transition metal ion binding"/>
    <property type="evidence" value="ECO:0007669"/>
    <property type="project" value="InterPro"/>
</dbReference>
<dbReference type="KEGG" id="mbn:Mboo_1473"/>
<name>A7I8D0_METB6</name>
<organism evidence="4 5">
    <name type="scientific">Methanoregula boonei (strain DSM 21154 / JCM 14090 / 6A8)</name>
    <dbReference type="NCBI Taxonomy" id="456442"/>
    <lineage>
        <taxon>Archaea</taxon>
        <taxon>Methanobacteriati</taxon>
        <taxon>Methanobacteriota</taxon>
        <taxon>Stenosarchaea group</taxon>
        <taxon>Methanomicrobia</taxon>
        <taxon>Methanomicrobiales</taxon>
        <taxon>Methanoregulaceae</taxon>
        <taxon>Methanoregula</taxon>
    </lineage>
</organism>
<dbReference type="STRING" id="456442.Mboo_1473"/>
<dbReference type="PANTHER" id="PTHR39673:SF5">
    <property type="entry name" value="TUNGSTEN-CONTAINING FORMYLMETHANOFURAN DEHYDROGENASE 2 SUBUNIT C"/>
    <property type="match status" value="1"/>
</dbReference>
<dbReference type="Proteomes" id="UP000002408">
    <property type="component" value="Chromosome"/>
</dbReference>
<comment type="pathway">
    <text evidence="1">One-carbon metabolism; methanogenesis from CO(2); 5,10-methenyl-5,6,7,8-tetrahydromethanopterin from CO(2): step 1/3.</text>
</comment>
<dbReference type="HOGENOM" id="CLU_072248_0_0_2"/>
<evidence type="ECO:0000256" key="2">
    <source>
        <dbReference type="ARBA" id="ARBA00012692"/>
    </source>
</evidence>
<sequence length="275" mass="29247">MWRPRGAIMATVTLTPTKTPELMLEANPITPDAFAGKTAEQIARLECREGKTYVTIGDFFAVSGNGGATAAETDIVIAGDCSRVKYIGAKMTAGTVTVNGSADMYVGGWMKGGKIHVTGNVDSFCGIQMEGGELLVDGDAKNHVGCAYRGDWRGMKGGTIRIKGSAGNDIGTFMLGGTIIIEKDAFIHVSTHAEGGTVIIKGDVEGRVGGQMVKGDMYVLGAIKFMMPGYKKIDRVEKEIDGIKASFDHYIGDLGERHPKVKGKEIFANLYLKAA</sequence>
<dbReference type="NCBIfam" id="TIGR03122">
    <property type="entry name" value="one_C_dehyd_C"/>
    <property type="match status" value="1"/>
</dbReference>
<keyword evidence="4" id="KW-0560">Oxidoreductase</keyword>
<dbReference type="AlphaFoldDB" id="A7I8D0"/>
<evidence type="ECO:0000256" key="3">
    <source>
        <dbReference type="ARBA" id="ARBA00048228"/>
    </source>
</evidence>
<dbReference type="InterPro" id="IPR017550">
    <property type="entry name" value="Formylmethanofuran_DH_suC"/>
</dbReference>
<dbReference type="GO" id="GO:0018493">
    <property type="term" value="F:formylmethanofuran dehydrogenase activity"/>
    <property type="evidence" value="ECO:0007669"/>
    <property type="project" value="UniProtKB-EC"/>
</dbReference>
<evidence type="ECO:0000313" key="4">
    <source>
        <dbReference type="EMBL" id="ABS55991.1"/>
    </source>
</evidence>
<dbReference type="eggNOG" id="arCOG00097">
    <property type="taxonomic scope" value="Archaea"/>
</dbReference>
<accession>A7I8D0</accession>
<dbReference type="SUPFAM" id="SSF69336">
    <property type="entry name" value="Alpha subunit of glutamate synthase, C-terminal domain"/>
    <property type="match status" value="1"/>
</dbReference>
<protein>
    <recommendedName>
        <fullName evidence="2">formylmethanofuran dehydrogenase</fullName>
        <ecNumber evidence="2">1.2.7.12</ecNumber>
    </recommendedName>
</protein>
<comment type="catalytic activity">
    <reaction evidence="3">
        <text>N-formylmethanofuran + 2 oxidized [2Fe-2S]-[ferredoxin] + H2O = methanofuran + 2 reduced [2Fe-2S]-[ferredoxin] + CO2 + H(+)</text>
        <dbReference type="Rhea" id="RHEA:19841"/>
        <dbReference type="Rhea" id="RHEA-COMP:10000"/>
        <dbReference type="Rhea" id="RHEA-COMP:10001"/>
        <dbReference type="ChEBI" id="CHEBI:15377"/>
        <dbReference type="ChEBI" id="CHEBI:15378"/>
        <dbReference type="ChEBI" id="CHEBI:16526"/>
        <dbReference type="ChEBI" id="CHEBI:33737"/>
        <dbReference type="ChEBI" id="CHEBI:33738"/>
        <dbReference type="ChEBI" id="CHEBI:57727"/>
        <dbReference type="ChEBI" id="CHEBI:58151"/>
        <dbReference type="EC" id="1.2.7.12"/>
    </reaction>
</comment>
<gene>
    <name evidence="4" type="ordered locus">Mboo_1473</name>
</gene>
<keyword evidence="5" id="KW-1185">Reference proteome</keyword>
<dbReference type="GO" id="GO:0019386">
    <property type="term" value="P:methanogenesis, from carbon dioxide"/>
    <property type="evidence" value="ECO:0007669"/>
    <property type="project" value="UniProtKB-UniPathway"/>
</dbReference>
<dbReference type="Gene3D" id="2.160.20.60">
    <property type="entry name" value="Glutamate synthase, alpha subunit, C-terminal domain"/>
    <property type="match status" value="2"/>
</dbReference>
<evidence type="ECO:0000256" key="1">
    <source>
        <dbReference type="ARBA" id="ARBA00004830"/>
    </source>
</evidence>